<keyword evidence="11" id="KW-1185">Reference proteome</keyword>
<keyword evidence="5 8" id="KW-1133">Transmembrane helix</keyword>
<evidence type="ECO:0000313" key="10">
    <source>
        <dbReference type="EMBL" id="USP78032.1"/>
    </source>
</evidence>
<keyword evidence="3" id="KW-0813">Transport</keyword>
<feature type="transmembrane region" description="Helical" evidence="8">
    <location>
        <begin position="371"/>
        <end position="391"/>
    </location>
</feature>
<evidence type="ECO:0000256" key="4">
    <source>
        <dbReference type="ARBA" id="ARBA00022692"/>
    </source>
</evidence>
<dbReference type="EMBL" id="CP089277">
    <property type="protein sequence ID" value="USP78032.1"/>
    <property type="molecule type" value="Genomic_DNA"/>
</dbReference>
<dbReference type="VEuPathDB" id="FungiDB:yc1106_05306"/>
<feature type="domain" description="Sodium/calcium exchanger membrane region" evidence="9">
    <location>
        <begin position="11"/>
        <end position="151"/>
    </location>
</feature>
<accession>A0A9Q8Z9G4</accession>
<dbReference type="InterPro" id="IPR044880">
    <property type="entry name" value="NCX_ion-bd_dom_sf"/>
</dbReference>
<comment type="similarity">
    <text evidence="2">Belongs to the Ca(2+):cation antiporter (CaCA) (TC 2.A.19) family. SLC24A subfamily.</text>
</comment>
<evidence type="ECO:0000313" key="11">
    <source>
        <dbReference type="Proteomes" id="UP001056012"/>
    </source>
</evidence>
<dbReference type="PANTHER" id="PTHR10846:SF8">
    <property type="entry name" value="INNER MEMBRANE PROTEIN YRBG"/>
    <property type="match status" value="1"/>
</dbReference>
<dbReference type="GO" id="GO:0005886">
    <property type="term" value="C:plasma membrane"/>
    <property type="evidence" value="ECO:0007669"/>
    <property type="project" value="TreeGrafter"/>
</dbReference>
<evidence type="ECO:0000259" key="9">
    <source>
        <dbReference type="Pfam" id="PF01699"/>
    </source>
</evidence>
<dbReference type="AlphaFoldDB" id="A0A9Q8Z9G4"/>
<feature type="transmembrane region" description="Helical" evidence="8">
    <location>
        <begin position="280"/>
        <end position="298"/>
    </location>
</feature>
<dbReference type="GO" id="GO:0005262">
    <property type="term" value="F:calcium channel activity"/>
    <property type="evidence" value="ECO:0007669"/>
    <property type="project" value="TreeGrafter"/>
</dbReference>
<keyword evidence="6 8" id="KW-0472">Membrane</keyword>
<feature type="domain" description="Sodium/calcium exchanger membrane region" evidence="9">
    <location>
        <begin position="247"/>
        <end position="386"/>
    </location>
</feature>
<evidence type="ECO:0000256" key="1">
    <source>
        <dbReference type="ARBA" id="ARBA00004141"/>
    </source>
</evidence>
<dbReference type="PANTHER" id="PTHR10846">
    <property type="entry name" value="SODIUM/POTASSIUM/CALCIUM EXCHANGER"/>
    <property type="match status" value="1"/>
</dbReference>
<feature type="transmembrane region" description="Helical" evidence="8">
    <location>
        <begin position="132"/>
        <end position="156"/>
    </location>
</feature>
<feature type="transmembrane region" description="Helical" evidence="8">
    <location>
        <begin position="108"/>
        <end position="126"/>
    </location>
</feature>
<evidence type="ECO:0000256" key="8">
    <source>
        <dbReference type="SAM" id="Phobius"/>
    </source>
</evidence>
<dbReference type="Gene3D" id="1.20.1420.30">
    <property type="entry name" value="NCX, central ion-binding region"/>
    <property type="match status" value="2"/>
</dbReference>
<feature type="transmembrane region" description="Helical" evidence="8">
    <location>
        <begin position="6"/>
        <end position="25"/>
    </location>
</feature>
<gene>
    <name evidence="10" type="ORF">yc1106_05306</name>
</gene>
<feature type="region of interest" description="Disordered" evidence="7">
    <location>
        <begin position="164"/>
        <end position="184"/>
    </location>
</feature>
<sequence>MANLDVVVYNIAVFISTLFLLEYGADKFVDHAAVVARRTGIPETIVGLITAGGEWEELAVVVASLVHRRASLAIGNVVGSAISNILGAFALGLLFHGNDTPIRFDRSSRTYSLILLLLTTVVIPVISHPTRAVRSICGPVLIALFAIYICSVSWAVTQGILTAPEDSDESSDDDSSDEDIAEESTPLLAERTGTEIRHADENCFSPNRAISIEDNERSNQALQAEVIVTRNASAPSHKTRRTLRYHIFSLILGFFAICLAGYILSHAATTITDELRISDILFGIIVLAIATTLPEKFISVMSGRRGHAGILVANTAGSNIFLLTLCSGVIMTANSARFERGNVDFTELAVLWGATIAFTSTIWLDGQFNKWIGSGMLIAYVVFIVLEFILAH</sequence>
<dbReference type="InterPro" id="IPR004481">
    <property type="entry name" value="K/Na/Ca-exchanger"/>
</dbReference>
<comment type="subcellular location">
    <subcellularLocation>
        <location evidence="1">Membrane</location>
        <topology evidence="1">Multi-pass membrane protein</topology>
    </subcellularLocation>
</comment>
<evidence type="ECO:0000256" key="5">
    <source>
        <dbReference type="ARBA" id="ARBA00022989"/>
    </source>
</evidence>
<feature type="transmembrane region" description="Helical" evidence="8">
    <location>
        <begin position="247"/>
        <end position="268"/>
    </location>
</feature>
<evidence type="ECO:0000256" key="3">
    <source>
        <dbReference type="ARBA" id="ARBA00022449"/>
    </source>
</evidence>
<reference evidence="10" key="1">
    <citation type="submission" date="2021-12" db="EMBL/GenBank/DDBJ databases">
        <title>Curvularia clavata genome.</title>
        <authorList>
            <person name="Cao Y."/>
        </authorList>
    </citation>
    <scope>NUCLEOTIDE SEQUENCE</scope>
    <source>
        <strain evidence="10">Yc1106</strain>
    </source>
</reference>
<feature type="transmembrane region" description="Helical" evidence="8">
    <location>
        <begin position="310"/>
        <end position="333"/>
    </location>
</feature>
<dbReference type="OrthoDB" id="2127281at2759"/>
<keyword evidence="3" id="KW-0050">Antiport</keyword>
<organism evidence="10 11">
    <name type="scientific">Curvularia clavata</name>
    <dbReference type="NCBI Taxonomy" id="95742"/>
    <lineage>
        <taxon>Eukaryota</taxon>
        <taxon>Fungi</taxon>
        <taxon>Dikarya</taxon>
        <taxon>Ascomycota</taxon>
        <taxon>Pezizomycotina</taxon>
        <taxon>Dothideomycetes</taxon>
        <taxon>Pleosporomycetidae</taxon>
        <taxon>Pleosporales</taxon>
        <taxon>Pleosporineae</taxon>
        <taxon>Pleosporaceae</taxon>
        <taxon>Curvularia</taxon>
    </lineage>
</organism>
<keyword evidence="4 8" id="KW-0812">Transmembrane</keyword>
<dbReference type="InterPro" id="IPR004837">
    <property type="entry name" value="NaCa_Exmemb"/>
</dbReference>
<evidence type="ECO:0000256" key="6">
    <source>
        <dbReference type="ARBA" id="ARBA00023136"/>
    </source>
</evidence>
<feature type="transmembrane region" description="Helical" evidence="8">
    <location>
        <begin position="345"/>
        <end position="364"/>
    </location>
</feature>
<evidence type="ECO:0000256" key="2">
    <source>
        <dbReference type="ARBA" id="ARBA00005364"/>
    </source>
</evidence>
<dbReference type="GO" id="GO:0008273">
    <property type="term" value="F:calcium, potassium:sodium antiporter activity"/>
    <property type="evidence" value="ECO:0007669"/>
    <property type="project" value="TreeGrafter"/>
</dbReference>
<dbReference type="Proteomes" id="UP001056012">
    <property type="component" value="Chromosome 4"/>
</dbReference>
<evidence type="ECO:0000256" key="7">
    <source>
        <dbReference type="SAM" id="MobiDB-lite"/>
    </source>
</evidence>
<feature type="transmembrane region" description="Helical" evidence="8">
    <location>
        <begin position="72"/>
        <end position="96"/>
    </location>
</feature>
<protein>
    <recommendedName>
        <fullName evidence="9">Sodium/calcium exchanger membrane region domain-containing protein</fullName>
    </recommendedName>
</protein>
<dbReference type="Pfam" id="PF01699">
    <property type="entry name" value="Na_Ca_ex"/>
    <property type="match status" value="2"/>
</dbReference>
<proteinExistence type="inferred from homology"/>
<feature type="compositionally biased region" description="Acidic residues" evidence="7">
    <location>
        <begin position="165"/>
        <end position="182"/>
    </location>
</feature>
<dbReference type="GO" id="GO:0006874">
    <property type="term" value="P:intracellular calcium ion homeostasis"/>
    <property type="evidence" value="ECO:0007669"/>
    <property type="project" value="TreeGrafter"/>
</dbReference>
<name>A0A9Q8Z9G4_CURCL</name>